<dbReference type="EMBL" id="JAHZSV010000047">
    <property type="protein sequence ID" value="MBW8201794.1"/>
    <property type="molecule type" value="Genomic_DNA"/>
</dbReference>
<keyword evidence="3" id="KW-1185">Reference proteome</keyword>
<sequence>MPSKTPNTSVEKMTNKTTVKFLAKSVGARPQVWPSVAAMPSLYFFRMLIRKNSTAKVFIPTMVYWEKSLLLMVYFKELIFYSFFGLKRCFFSQYSSKYYFRNPSWI</sequence>
<evidence type="ECO:0000313" key="3">
    <source>
        <dbReference type="Proteomes" id="UP001196136"/>
    </source>
</evidence>
<accession>A0ABS7EW17</accession>
<comment type="caution">
    <text evidence="2">The sequence shown here is derived from an EMBL/GenBank/DDBJ whole genome shotgun (WGS) entry which is preliminary data.</text>
</comment>
<keyword evidence="1" id="KW-0812">Transmembrane</keyword>
<keyword evidence="1" id="KW-1133">Transmembrane helix</keyword>
<dbReference type="Proteomes" id="UP001196136">
    <property type="component" value="Unassembled WGS sequence"/>
</dbReference>
<name>A0ABS7EW17_9FLAO</name>
<feature type="transmembrane region" description="Helical" evidence="1">
    <location>
        <begin position="69"/>
        <end position="86"/>
    </location>
</feature>
<gene>
    <name evidence="2" type="ORF">K1F36_18380</name>
</gene>
<keyword evidence="1" id="KW-0472">Membrane</keyword>
<reference evidence="2 3" key="1">
    <citation type="submission" date="2021-08" db="EMBL/GenBank/DDBJ databases">
        <title>Muricauda profundi sp. nov., a marine bacterium isolated from deep seawater of the Mariana Trench.</title>
        <authorList>
            <person name="Wei Y."/>
        </authorList>
    </citation>
    <scope>NUCLEOTIDE SEQUENCE [LARGE SCALE GENOMIC DNA]</scope>
    <source>
        <strain evidence="2 3">W52</strain>
    </source>
</reference>
<feature type="transmembrane region" description="Helical" evidence="1">
    <location>
        <begin position="32"/>
        <end position="49"/>
    </location>
</feature>
<evidence type="ECO:0000313" key="2">
    <source>
        <dbReference type="EMBL" id="MBW8201794.1"/>
    </source>
</evidence>
<evidence type="ECO:0000256" key="1">
    <source>
        <dbReference type="SAM" id="Phobius"/>
    </source>
</evidence>
<protein>
    <submittedName>
        <fullName evidence="2">Uncharacterized protein</fullName>
    </submittedName>
</protein>
<organism evidence="2 3">
    <name type="scientific">Flagellimonas abyssi</name>
    <dbReference type="NCBI Taxonomy" id="2864871"/>
    <lineage>
        <taxon>Bacteria</taxon>
        <taxon>Pseudomonadati</taxon>
        <taxon>Bacteroidota</taxon>
        <taxon>Flavobacteriia</taxon>
        <taxon>Flavobacteriales</taxon>
        <taxon>Flavobacteriaceae</taxon>
        <taxon>Flagellimonas</taxon>
    </lineage>
</organism>
<proteinExistence type="predicted"/>